<comment type="caution">
    <text evidence="3">The sequence shown here is derived from an EMBL/GenBank/DDBJ whole genome shotgun (WGS) entry which is preliminary data.</text>
</comment>
<keyword evidence="2" id="KW-0472">Membrane</keyword>
<feature type="transmembrane region" description="Helical" evidence="2">
    <location>
        <begin position="865"/>
        <end position="883"/>
    </location>
</feature>
<keyword evidence="4" id="KW-1185">Reference proteome</keyword>
<feature type="transmembrane region" description="Helical" evidence="2">
    <location>
        <begin position="488"/>
        <end position="508"/>
    </location>
</feature>
<feature type="transmembrane region" description="Helical" evidence="2">
    <location>
        <begin position="251"/>
        <end position="267"/>
    </location>
</feature>
<feature type="transmembrane region" description="Helical" evidence="2">
    <location>
        <begin position="298"/>
        <end position="318"/>
    </location>
</feature>
<dbReference type="PANTHER" id="PTHR38434:SF1">
    <property type="entry name" value="BLL2549 PROTEIN"/>
    <property type="match status" value="1"/>
</dbReference>
<feature type="transmembrane region" description="Helical" evidence="2">
    <location>
        <begin position="835"/>
        <end position="853"/>
    </location>
</feature>
<feature type="transmembrane region" description="Helical" evidence="2">
    <location>
        <begin position="455"/>
        <end position="476"/>
    </location>
</feature>
<evidence type="ECO:0000313" key="3">
    <source>
        <dbReference type="EMBL" id="MEH7828314.1"/>
    </source>
</evidence>
<feature type="transmembrane region" description="Helical" evidence="2">
    <location>
        <begin position="693"/>
        <end position="711"/>
    </location>
</feature>
<dbReference type="Pfam" id="PF10101">
    <property type="entry name" value="DUF2339"/>
    <property type="match status" value="1"/>
</dbReference>
<dbReference type="InterPro" id="IPR019286">
    <property type="entry name" value="DUF2339_TM"/>
</dbReference>
<evidence type="ECO:0000313" key="4">
    <source>
        <dbReference type="Proteomes" id="UP001431963"/>
    </source>
</evidence>
<feature type="transmembrane region" description="Helical" evidence="2">
    <location>
        <begin position="135"/>
        <end position="155"/>
    </location>
</feature>
<feature type="transmembrane region" description="Helical" evidence="2">
    <location>
        <begin position="167"/>
        <end position="184"/>
    </location>
</feature>
<feature type="transmembrane region" description="Helical" evidence="2">
    <location>
        <begin position="324"/>
        <end position="341"/>
    </location>
</feature>
<accession>A0ABU8BUD7</accession>
<feature type="transmembrane region" description="Helical" evidence="2">
    <location>
        <begin position="795"/>
        <end position="815"/>
    </location>
</feature>
<feature type="transmembrane region" description="Helical" evidence="2">
    <location>
        <begin position="362"/>
        <end position="385"/>
    </location>
</feature>
<name>A0ABU8BUD7_9RHOB</name>
<keyword evidence="2" id="KW-0812">Transmembrane</keyword>
<feature type="transmembrane region" description="Helical" evidence="2">
    <location>
        <begin position="651"/>
        <end position="673"/>
    </location>
</feature>
<evidence type="ECO:0000256" key="1">
    <source>
        <dbReference type="SAM" id="MobiDB-lite"/>
    </source>
</evidence>
<feature type="transmembrane region" description="Helical" evidence="2">
    <location>
        <begin position="723"/>
        <end position="743"/>
    </location>
</feature>
<protein>
    <submittedName>
        <fullName evidence="3">DUF2339 domain-containing protein</fullName>
    </submittedName>
</protein>
<organism evidence="3 4">
    <name type="scientific">Gemmobacter denitrificans</name>
    <dbReference type="NCBI Taxonomy" id="3123040"/>
    <lineage>
        <taxon>Bacteria</taxon>
        <taxon>Pseudomonadati</taxon>
        <taxon>Pseudomonadota</taxon>
        <taxon>Alphaproteobacteria</taxon>
        <taxon>Rhodobacterales</taxon>
        <taxon>Paracoccaceae</taxon>
        <taxon>Gemmobacter</taxon>
    </lineage>
</organism>
<feature type="transmembrane region" description="Helical" evidence="2">
    <location>
        <begin position="423"/>
        <end position="449"/>
    </location>
</feature>
<proteinExistence type="predicted"/>
<feature type="transmembrane region" description="Helical" evidence="2">
    <location>
        <begin position="391"/>
        <end position="411"/>
    </location>
</feature>
<dbReference type="Proteomes" id="UP001431963">
    <property type="component" value="Unassembled WGS sequence"/>
</dbReference>
<feature type="transmembrane region" description="Helical" evidence="2">
    <location>
        <begin position="889"/>
        <end position="905"/>
    </location>
</feature>
<dbReference type="PANTHER" id="PTHR38434">
    <property type="entry name" value="BLL2549 PROTEIN"/>
    <property type="match status" value="1"/>
</dbReference>
<feature type="transmembrane region" description="Helical" evidence="2">
    <location>
        <begin position="273"/>
        <end position="291"/>
    </location>
</feature>
<gene>
    <name evidence="3" type="ORF">V6590_09130</name>
</gene>
<feature type="transmembrane region" description="Helical" evidence="2">
    <location>
        <begin position="224"/>
        <end position="244"/>
    </location>
</feature>
<evidence type="ECO:0000256" key="2">
    <source>
        <dbReference type="SAM" id="Phobius"/>
    </source>
</evidence>
<sequence>MEAMLMLLGLALLAVPVGLILLVISHIGLRRRVDALEAQLAKLDPAPQGTEAIAVKQVPKPSSPAAPALPTMADPLPPAVPSPWDRALPGGSSAPVSTEAEAKPAPAAPAISQDQPLVLRRDRLAELAGWLRDNWVYAVAALSLALAGVFFVQYGVERGLLPPPARVALAILFGLALIAAGEAVRRRWGDGAEMATAYLPSVFSGAGIVAVFAGVAAGRLMYGLYGPGLAFAGLALAAMGAIALGWRHGPLLVAVGLIGAAATPFLVDGGGGAVPWLYGHYLLVAFVGLAVDAFRRWAWVSVLALALAHLGLWLMAAGGAGDAGWLWSLVGLALMAIILPQRSLMPDHDAPSVLRRLWQRDGVWPAFPVRLAFGNTVVVVAVLTLAMPDGAAGLLAFLLLAALAVGLLLWADRAQGLEDLAPMAAVGFLAKLVLAQPMVDDFAAAAIALRAPETAAPGTVSLLLALAVAISAACALRARAPSRLAEAFGAIFVAPAAVLLLDLIWQPVPVIGAFPWALQVISVAAGMVALAVIWARNEGAPGRRSAWAILAALSLIALALFVLTSAAALTLALAVLLVAAAALDRRFNLPEMGWFLQAGAAVLSWRLVADPGLDWALDADLVPVLASYLAVAGACAAGLWLLRPDLPAPRAVLESLGLASVALLANVLLARLLAPEPLADGWTPDWSMSHWGLTLNAMPWLILCLSQLWRAAASTGWVQRGRFLLAGLAGVLAAGGLVLAVFIASPLHFIPGDGPTGQVIGPILINSLALAYLLPGLMLLGVGRMLGAQSERRSLRALALIPGSALVILWAVLTIRHFWQGPWLGLPAVGQGELYSYTVALLLTGAVLLWQALARRSDALQRMAMLVIGLTVAKVFLWDAAGLTGLTRVVSFAGLGLSLAGLAWLNRWARGALSEPRDGV</sequence>
<dbReference type="PIRSF" id="PIRSF035905">
    <property type="entry name" value="UCP035905_mp"/>
    <property type="match status" value="1"/>
</dbReference>
<dbReference type="RefSeq" id="WP_335422138.1">
    <property type="nucleotide sequence ID" value="NZ_JBALHR010000004.1"/>
</dbReference>
<feature type="transmembrane region" description="Helical" evidence="2">
    <location>
        <begin position="514"/>
        <end position="535"/>
    </location>
</feature>
<feature type="transmembrane region" description="Helical" evidence="2">
    <location>
        <begin position="621"/>
        <end position="642"/>
    </location>
</feature>
<feature type="transmembrane region" description="Helical" evidence="2">
    <location>
        <begin position="763"/>
        <end position="783"/>
    </location>
</feature>
<feature type="region of interest" description="Disordered" evidence="1">
    <location>
        <begin position="80"/>
        <end position="109"/>
    </location>
</feature>
<dbReference type="EMBL" id="JBALHR010000004">
    <property type="protein sequence ID" value="MEH7828314.1"/>
    <property type="molecule type" value="Genomic_DNA"/>
</dbReference>
<keyword evidence="2" id="KW-1133">Transmembrane helix</keyword>
<feature type="transmembrane region" description="Helical" evidence="2">
    <location>
        <begin position="196"/>
        <end position="218"/>
    </location>
</feature>
<dbReference type="InterPro" id="IPR014600">
    <property type="entry name" value="UCP035905_mem"/>
</dbReference>
<reference evidence="3" key="1">
    <citation type="submission" date="2024-02" db="EMBL/GenBank/DDBJ databases">
        <title>Genome sequences of strain Gemmobacter sp. JM10B15.</title>
        <authorList>
            <person name="Zhang M."/>
        </authorList>
    </citation>
    <scope>NUCLEOTIDE SEQUENCE</scope>
    <source>
        <strain evidence="3">JM10B15</strain>
    </source>
</reference>
<feature type="transmembrane region" description="Helical" evidence="2">
    <location>
        <begin position="547"/>
        <end position="580"/>
    </location>
</feature>
<feature type="transmembrane region" description="Helical" evidence="2">
    <location>
        <begin position="6"/>
        <end position="24"/>
    </location>
</feature>